<dbReference type="Pfam" id="PF11658">
    <property type="entry name" value="CBP_BcsG"/>
    <property type="match status" value="1"/>
</dbReference>
<evidence type="ECO:0000313" key="2">
    <source>
        <dbReference type="EMBL" id="PEH90636.1"/>
    </source>
</evidence>
<evidence type="ECO:0000256" key="1">
    <source>
        <dbReference type="SAM" id="Phobius"/>
    </source>
</evidence>
<keyword evidence="1" id="KW-0472">Membrane</keyword>
<dbReference type="InterPro" id="IPR017850">
    <property type="entry name" value="Alkaline_phosphatase_core_sf"/>
</dbReference>
<dbReference type="NCBIfam" id="TIGR03368">
    <property type="entry name" value="cellulose_yhjU"/>
    <property type="match status" value="1"/>
</dbReference>
<feature type="transmembrane region" description="Helical" evidence="1">
    <location>
        <begin position="160"/>
        <end position="177"/>
    </location>
</feature>
<comment type="caution">
    <text evidence="2">The sequence shown here is derived from an EMBL/GenBank/DDBJ whole genome shotgun (WGS) entry which is preliminary data.</text>
</comment>
<dbReference type="SUPFAM" id="SSF53649">
    <property type="entry name" value="Alkaline phosphatase-like"/>
    <property type="match status" value="1"/>
</dbReference>
<dbReference type="Proteomes" id="UP000220246">
    <property type="component" value="Unassembled WGS sequence"/>
</dbReference>
<organism evidence="2 3">
    <name type="scientific">Comamonas terrigena</name>
    <dbReference type="NCBI Taxonomy" id="32013"/>
    <lineage>
        <taxon>Bacteria</taxon>
        <taxon>Pseudomonadati</taxon>
        <taxon>Pseudomonadota</taxon>
        <taxon>Betaproteobacteria</taxon>
        <taxon>Burkholderiales</taxon>
        <taxon>Comamonadaceae</taxon>
        <taxon>Comamonas</taxon>
    </lineage>
</organism>
<accession>A0A2A7UZM4</accession>
<dbReference type="OrthoDB" id="6965261at2"/>
<feature type="transmembrane region" description="Helical" evidence="1">
    <location>
        <begin position="58"/>
        <end position="78"/>
    </location>
</feature>
<evidence type="ECO:0000313" key="3">
    <source>
        <dbReference type="Proteomes" id="UP000220246"/>
    </source>
</evidence>
<sequence>MRHEEPRAVPLSPFQPPPGCRQPGLRRVFRYRAAGAYSAGIAMSFWAFYFLAKTALHFTGHLHMQWLPNLLLAIWVFWPVRKPHWLRLRTLAGIVCAVLLLYAESGLPSLERAFSQAHLLAGFSTRYTLELIGRLVSWQLLLGLAAALAVYVLLSARIRFATFAILGILGVGLQAAWQTTQQPRNGMAAAAASVPMGTGGPAGNTTLTPDSMLTAFFDREQQRKVVLQHPASAFDVVVLHVCSLAWDDMTHVGLAEHPFMTQAQMVFSQFNSASSYSGPASLRLLHGMCGQATHEGLYQGLDRSCYVFPALEGVGYQAHGLLNHDGVYDNFAKELEERGGLGGKLQSNQGAPAAYRSFDNSTIFSDYGTLHQWLEKRKALDSQAPVALYYNSITLHDGVHAPDASASNSIATYKPRLQQLLDDFARFTQELKASGRPTVLIMLPEHGANLRGDSMQIPGMREIPTPRITLVPTLVYLLNTPTPPEPQVRVDKPVSYVDLFTLLNGMFQNSPFQAGSPSLEARSQAMAGTDFVTDNETVTMLRMPDQRYWMRSKDSTTWVPYQP</sequence>
<dbReference type="EMBL" id="PDEA01000001">
    <property type="protein sequence ID" value="PEH90636.1"/>
    <property type="molecule type" value="Genomic_DNA"/>
</dbReference>
<name>A0A2A7UZM4_COMTR</name>
<feature type="transmembrane region" description="Helical" evidence="1">
    <location>
        <begin position="31"/>
        <end position="52"/>
    </location>
</feature>
<dbReference type="AlphaFoldDB" id="A0A2A7UZM4"/>
<dbReference type="STRING" id="1219032.GCA_001515545_02182"/>
<keyword evidence="1" id="KW-0812">Transmembrane</keyword>
<keyword evidence="3" id="KW-1185">Reference proteome</keyword>
<gene>
    <name evidence="2" type="primary">bcsG</name>
    <name evidence="2" type="ORF">CRM82_20355</name>
</gene>
<proteinExistence type="predicted"/>
<dbReference type="Gene3D" id="3.40.720.10">
    <property type="entry name" value="Alkaline Phosphatase, subunit A"/>
    <property type="match status" value="1"/>
</dbReference>
<reference evidence="3" key="1">
    <citation type="submission" date="2017-09" db="EMBL/GenBank/DDBJ databases">
        <title>FDA dAtabase for Regulatory Grade micrObial Sequences (FDA-ARGOS): Supporting development and validation of Infectious Disease Dx tests.</title>
        <authorList>
            <person name="Minogue T."/>
            <person name="Wolcott M."/>
            <person name="Wasieloski L."/>
            <person name="Aguilar W."/>
            <person name="Moore D."/>
            <person name="Tallon L."/>
            <person name="Sadzewicz L."/>
            <person name="Ott S."/>
            <person name="Zhao X."/>
            <person name="Nagaraj S."/>
            <person name="Vavikolanu K."/>
            <person name="Aluvathingal J."/>
            <person name="Nadendla S."/>
            <person name="Sichtig H."/>
        </authorList>
    </citation>
    <scope>NUCLEOTIDE SEQUENCE [LARGE SCALE GENOMIC DNA]</scope>
    <source>
        <strain evidence="3">FDAARGOS_394</strain>
    </source>
</reference>
<feature type="transmembrane region" description="Helical" evidence="1">
    <location>
        <begin position="85"/>
        <end position="103"/>
    </location>
</feature>
<keyword evidence="1" id="KW-1133">Transmembrane helix</keyword>
<feature type="transmembrane region" description="Helical" evidence="1">
    <location>
        <begin position="135"/>
        <end position="153"/>
    </location>
</feature>
<protein>
    <submittedName>
        <fullName evidence="2">Cellulose biosynthesis protein BcsG</fullName>
    </submittedName>
</protein>
<dbReference type="InterPro" id="IPR017744">
    <property type="entry name" value="BcsG"/>
</dbReference>